<protein>
    <submittedName>
        <fullName evidence="2">Rtn protein</fullName>
    </submittedName>
</protein>
<name>W1F4M7_ECOLX</name>
<dbReference type="InterPro" id="IPR024744">
    <property type="entry name" value="CSS-motif_dom"/>
</dbReference>
<sequence>MIAILVSCLQFLVAWHKHEVKYDTLITDVQKYLDTYFADLKSTTDRLQPLTLDTCQQANPELTARAAFSMNVRTFVLVKDKKTFCSSATGEMDIPLNELIPALDINKKCRYGDLTRHADGAEQTRNRHLVSQPFAEK</sequence>
<dbReference type="Pfam" id="PF12792">
    <property type="entry name" value="CSS-motif"/>
    <property type="match status" value="1"/>
</dbReference>
<reference evidence="2 3" key="1">
    <citation type="submission" date="2013-10" db="EMBL/GenBank/DDBJ databases">
        <title>Antibiotic resistance diversity of beta-lactamase producers in the General Hospital Vienna.</title>
        <authorList>
            <person name="Barisic I."/>
            <person name="Mitteregger D."/>
            <person name="Hirschl A.M."/>
            <person name="Noehammer C."/>
            <person name="Wiesinger-Mayr H."/>
        </authorList>
    </citation>
    <scope>NUCLEOTIDE SEQUENCE [LARGE SCALE GENOMIC DNA]</scope>
    <source>
        <strain evidence="2 3">ISC7</strain>
    </source>
</reference>
<proteinExistence type="predicted"/>
<comment type="caution">
    <text evidence="2">The sequence shown here is derived from an EMBL/GenBank/DDBJ whole genome shotgun (WGS) entry which is preliminary data.</text>
</comment>
<dbReference type="Proteomes" id="UP000019199">
    <property type="component" value="Unassembled WGS sequence"/>
</dbReference>
<dbReference type="AlphaFoldDB" id="W1F4M7"/>
<evidence type="ECO:0000313" key="3">
    <source>
        <dbReference type="Proteomes" id="UP000019199"/>
    </source>
</evidence>
<accession>W1F4M7</accession>
<organism evidence="2 3">
    <name type="scientific">Escherichia coli ISC7</name>
    <dbReference type="NCBI Taxonomy" id="1432555"/>
    <lineage>
        <taxon>Bacteria</taxon>
        <taxon>Pseudomonadati</taxon>
        <taxon>Pseudomonadota</taxon>
        <taxon>Gammaproteobacteria</taxon>
        <taxon>Enterobacterales</taxon>
        <taxon>Enterobacteriaceae</taxon>
        <taxon>Escherichia</taxon>
    </lineage>
</organism>
<evidence type="ECO:0000313" key="2">
    <source>
        <dbReference type="EMBL" id="CDL29344.1"/>
    </source>
</evidence>
<dbReference type="EMBL" id="CBWN010000155">
    <property type="protein sequence ID" value="CDL29344.1"/>
    <property type="molecule type" value="Genomic_DNA"/>
</dbReference>
<feature type="domain" description="Putative cyclic diguanylate phosphodiesterase CSS motif-containing" evidence="1">
    <location>
        <begin position="21"/>
        <end position="106"/>
    </location>
</feature>
<evidence type="ECO:0000259" key="1">
    <source>
        <dbReference type="Pfam" id="PF12792"/>
    </source>
</evidence>